<feature type="compositionally biased region" description="Polar residues" evidence="1">
    <location>
        <begin position="127"/>
        <end position="154"/>
    </location>
</feature>
<proteinExistence type="predicted"/>
<organism evidence="2 3">
    <name type="scientific">Dipteronia dyeriana</name>
    <dbReference type="NCBI Taxonomy" id="168575"/>
    <lineage>
        <taxon>Eukaryota</taxon>
        <taxon>Viridiplantae</taxon>
        <taxon>Streptophyta</taxon>
        <taxon>Embryophyta</taxon>
        <taxon>Tracheophyta</taxon>
        <taxon>Spermatophyta</taxon>
        <taxon>Magnoliopsida</taxon>
        <taxon>eudicotyledons</taxon>
        <taxon>Gunneridae</taxon>
        <taxon>Pentapetalae</taxon>
        <taxon>rosids</taxon>
        <taxon>malvids</taxon>
        <taxon>Sapindales</taxon>
        <taxon>Sapindaceae</taxon>
        <taxon>Hippocastanoideae</taxon>
        <taxon>Acereae</taxon>
        <taxon>Dipteronia</taxon>
    </lineage>
</organism>
<name>A0AAD9TRD4_9ROSI</name>
<dbReference type="PANTHER" id="PTHR45125">
    <property type="entry name" value="F21J9.4-RELATED"/>
    <property type="match status" value="1"/>
</dbReference>
<evidence type="ECO:0000313" key="2">
    <source>
        <dbReference type="EMBL" id="KAK2640822.1"/>
    </source>
</evidence>
<comment type="caution">
    <text evidence="2">The sequence shown here is derived from an EMBL/GenBank/DDBJ whole genome shotgun (WGS) entry which is preliminary data.</text>
</comment>
<dbReference type="PANTHER" id="PTHR45125:SF36">
    <property type="entry name" value="BNAC01G27460D PROTEIN"/>
    <property type="match status" value="1"/>
</dbReference>
<accession>A0AAD9TRD4</accession>
<dbReference type="Proteomes" id="UP001280121">
    <property type="component" value="Unassembled WGS sequence"/>
</dbReference>
<evidence type="ECO:0000256" key="1">
    <source>
        <dbReference type="SAM" id="MobiDB-lite"/>
    </source>
</evidence>
<dbReference type="AlphaFoldDB" id="A0AAD9TRD4"/>
<sequence length="265" mass="30878">MSTKRSSSYTNAEDTHLCHIYLDVSQNPIIDIYQSKDMFWSRVENDYNNSRPSFITELRNKRSLQCRMQTILTSMGKIRGCIRQIERLKPSGASEADIDNKYKHGFRFDHVWPILKDIEKFADNETETQSPFQPETGHFVSSQEDSPTPESPTTVYPGLSSFPLNISSFDERQEFFLEFSNRNAMQRERLNDILERKMEYRELKIMMIDLNTITDPNKREFMNQQQLKIEAKRAEQHDKGSQNASGSFGDFFENLQGLGNGLPDY</sequence>
<evidence type="ECO:0008006" key="4">
    <source>
        <dbReference type="Google" id="ProtNLM"/>
    </source>
</evidence>
<protein>
    <recommendedName>
        <fullName evidence="4">No apical meristem-associated C-terminal domain-containing protein</fullName>
    </recommendedName>
</protein>
<reference evidence="2" key="1">
    <citation type="journal article" date="2023" name="Plant J.">
        <title>Genome sequences and population genomics provide insights into the demographic history, inbreeding, and mutation load of two 'living fossil' tree species of Dipteronia.</title>
        <authorList>
            <person name="Feng Y."/>
            <person name="Comes H.P."/>
            <person name="Chen J."/>
            <person name="Zhu S."/>
            <person name="Lu R."/>
            <person name="Zhang X."/>
            <person name="Li P."/>
            <person name="Qiu J."/>
            <person name="Olsen K.M."/>
            <person name="Qiu Y."/>
        </authorList>
    </citation>
    <scope>NUCLEOTIDE SEQUENCE</scope>
    <source>
        <strain evidence="2">KIB01</strain>
    </source>
</reference>
<dbReference type="EMBL" id="JANJYI010000007">
    <property type="protein sequence ID" value="KAK2640822.1"/>
    <property type="molecule type" value="Genomic_DNA"/>
</dbReference>
<evidence type="ECO:0000313" key="3">
    <source>
        <dbReference type="Proteomes" id="UP001280121"/>
    </source>
</evidence>
<feature type="region of interest" description="Disordered" evidence="1">
    <location>
        <begin position="125"/>
        <end position="157"/>
    </location>
</feature>
<gene>
    <name evidence="2" type="ORF">Ddye_022585</name>
</gene>
<keyword evidence="3" id="KW-1185">Reference proteome</keyword>